<name>A0A1Y2CVT1_9FUNG</name>
<dbReference type="OrthoDB" id="2163551at2759"/>
<dbReference type="AlphaFoldDB" id="A0A1Y2CVT1"/>
<sequence length="226" mass="24473">MLATPRFLIPVTPVQVRSSPSKQNDLDSAHTGGTTDTDWRPGILASAGWKIDGTDLAIDVETPAFGGQWTSVDALIYSGDGAKPNEDDDENEESVEPVRGDEDILAHYETTPHADEDVTAETTVTRLYLRKMRVASFYGSADDKFQDPVEPIESVHATQTGTGVEIRVRMPTGRETPNPVVLGSSAGSTFTDMMARERSPVGSWQDSGSVVSCKSQFPVKFAIQPK</sequence>
<protein>
    <submittedName>
        <fullName evidence="2">Uncharacterized protein</fullName>
    </submittedName>
</protein>
<gene>
    <name evidence="2" type="ORF">BCR33DRAFT_846647</name>
</gene>
<accession>A0A1Y2CVT1</accession>
<dbReference type="EMBL" id="MCGO01000006">
    <property type="protein sequence ID" value="ORY50996.1"/>
    <property type="molecule type" value="Genomic_DNA"/>
</dbReference>
<evidence type="ECO:0000313" key="3">
    <source>
        <dbReference type="Proteomes" id="UP000193642"/>
    </source>
</evidence>
<reference evidence="2 3" key="1">
    <citation type="submission" date="2016-07" db="EMBL/GenBank/DDBJ databases">
        <title>Pervasive Adenine N6-methylation of Active Genes in Fungi.</title>
        <authorList>
            <consortium name="DOE Joint Genome Institute"/>
            <person name="Mondo S.J."/>
            <person name="Dannebaum R.O."/>
            <person name="Kuo R.C."/>
            <person name="Labutti K."/>
            <person name="Haridas S."/>
            <person name="Kuo A."/>
            <person name="Salamov A."/>
            <person name="Ahrendt S.R."/>
            <person name="Lipzen A."/>
            <person name="Sullivan W."/>
            <person name="Andreopoulos W.B."/>
            <person name="Clum A."/>
            <person name="Lindquist E."/>
            <person name="Daum C."/>
            <person name="Ramamoorthy G.K."/>
            <person name="Gryganskyi A."/>
            <person name="Culley D."/>
            <person name="Magnuson J.K."/>
            <person name="James T.Y."/>
            <person name="O'Malley M.A."/>
            <person name="Stajich J.E."/>
            <person name="Spatafora J.W."/>
            <person name="Visel A."/>
            <person name="Grigoriev I.V."/>
        </authorList>
    </citation>
    <scope>NUCLEOTIDE SEQUENCE [LARGE SCALE GENOMIC DNA]</scope>
    <source>
        <strain evidence="2 3">JEL800</strain>
    </source>
</reference>
<feature type="compositionally biased region" description="Acidic residues" evidence="1">
    <location>
        <begin position="86"/>
        <end position="95"/>
    </location>
</feature>
<feature type="region of interest" description="Disordered" evidence="1">
    <location>
        <begin position="77"/>
        <end position="98"/>
    </location>
</feature>
<keyword evidence="3" id="KW-1185">Reference proteome</keyword>
<proteinExistence type="predicted"/>
<dbReference type="Proteomes" id="UP000193642">
    <property type="component" value="Unassembled WGS sequence"/>
</dbReference>
<evidence type="ECO:0000256" key="1">
    <source>
        <dbReference type="SAM" id="MobiDB-lite"/>
    </source>
</evidence>
<organism evidence="2 3">
    <name type="scientific">Rhizoclosmatium globosum</name>
    <dbReference type="NCBI Taxonomy" id="329046"/>
    <lineage>
        <taxon>Eukaryota</taxon>
        <taxon>Fungi</taxon>
        <taxon>Fungi incertae sedis</taxon>
        <taxon>Chytridiomycota</taxon>
        <taxon>Chytridiomycota incertae sedis</taxon>
        <taxon>Chytridiomycetes</taxon>
        <taxon>Chytridiales</taxon>
        <taxon>Chytriomycetaceae</taxon>
        <taxon>Rhizoclosmatium</taxon>
    </lineage>
</organism>
<feature type="region of interest" description="Disordered" evidence="1">
    <location>
        <begin position="13"/>
        <end position="39"/>
    </location>
</feature>
<evidence type="ECO:0000313" key="2">
    <source>
        <dbReference type="EMBL" id="ORY50996.1"/>
    </source>
</evidence>
<comment type="caution">
    <text evidence="2">The sequence shown here is derived from an EMBL/GenBank/DDBJ whole genome shotgun (WGS) entry which is preliminary data.</text>
</comment>